<evidence type="ECO:0000313" key="2">
    <source>
        <dbReference type="Proteomes" id="UP000464752"/>
    </source>
</evidence>
<accession>A0A6B9LCU9</accession>
<dbReference type="GeneID" id="80004879"/>
<dbReference type="RefSeq" id="YP_010751213.1">
    <property type="nucleotide sequence ID" value="NC_073367.1"/>
</dbReference>
<protein>
    <submittedName>
        <fullName evidence="1">Uncharacterized protein</fullName>
    </submittedName>
</protein>
<evidence type="ECO:0000313" key="1">
    <source>
        <dbReference type="EMBL" id="QHB37151.1"/>
    </source>
</evidence>
<dbReference type="Proteomes" id="UP000464752">
    <property type="component" value="Segment"/>
</dbReference>
<dbReference type="KEGG" id="vg:80004879"/>
<gene>
    <name evidence="1" type="primary">17</name>
    <name evidence="1" type="ORF">SEA_TERIJ_17</name>
</gene>
<name>A0A6B9LCU9_9CAUD</name>
<keyword evidence="2" id="KW-1185">Reference proteome</keyword>
<dbReference type="EMBL" id="MN813684">
    <property type="protein sequence ID" value="QHB37151.1"/>
    <property type="molecule type" value="Genomic_DNA"/>
</dbReference>
<sequence>MSGRVIYPFPTHSVGYTVERIVHPYDECAECRDWADSCARTAALVGQANGGGYITDTSLDGYTRFHGASVIRADLGMDLRRPHTCQIRQTTVIESPLCGRPATRTIDNWGTILWTCREHYRDDPAGTDRGALGSRRRHRIAQIAEAF</sequence>
<reference evidence="1 2" key="1">
    <citation type="submission" date="2019-12" db="EMBL/GenBank/DDBJ databases">
        <authorList>
            <person name="Kistler A.K."/>
            <person name="Garlena R.A."/>
            <person name="Russell D.A."/>
            <person name="Pope W.H."/>
            <person name="Jacobs-Sera D."/>
            <person name="Hatfull G.F."/>
        </authorList>
    </citation>
    <scope>NUCLEOTIDE SEQUENCE [LARGE SCALE GENOMIC DNA]</scope>
</reference>
<organism evidence="1 2">
    <name type="scientific">Microbacterium phage Terij</name>
    <dbReference type="NCBI Taxonomy" id="2686229"/>
    <lineage>
        <taxon>Viruses</taxon>
        <taxon>Duplodnaviria</taxon>
        <taxon>Heunggongvirae</taxon>
        <taxon>Uroviricota</taxon>
        <taxon>Caudoviricetes</taxon>
        <taxon>Hodgkinviridae</taxon>
        <taxon>Margaeryvirus</taxon>
        <taxon>Margaeryvirus terij</taxon>
    </lineage>
</organism>
<proteinExistence type="predicted"/>